<gene>
    <name evidence="2" type="primary">IML2_1</name>
    <name evidence="2" type="ORF">TWF481_000345</name>
</gene>
<keyword evidence="3" id="KW-1185">Reference proteome</keyword>
<keyword evidence="1" id="KW-1133">Transmembrane helix</keyword>
<evidence type="ECO:0000256" key="1">
    <source>
        <dbReference type="SAM" id="Phobius"/>
    </source>
</evidence>
<comment type="caution">
    <text evidence="2">The sequence shown here is derived from an EMBL/GenBank/DDBJ whole genome shotgun (WGS) entry which is preliminary data.</text>
</comment>
<feature type="transmembrane region" description="Helical" evidence="1">
    <location>
        <begin position="617"/>
        <end position="641"/>
    </location>
</feature>
<dbReference type="Proteomes" id="UP001370758">
    <property type="component" value="Unassembled WGS sequence"/>
</dbReference>
<organism evidence="2 3">
    <name type="scientific">Arthrobotrys musiformis</name>
    <dbReference type="NCBI Taxonomy" id="47236"/>
    <lineage>
        <taxon>Eukaryota</taxon>
        <taxon>Fungi</taxon>
        <taxon>Dikarya</taxon>
        <taxon>Ascomycota</taxon>
        <taxon>Pezizomycotina</taxon>
        <taxon>Orbiliomycetes</taxon>
        <taxon>Orbiliales</taxon>
        <taxon>Orbiliaceae</taxon>
        <taxon>Arthrobotrys</taxon>
    </lineage>
</organism>
<proteinExistence type="predicted"/>
<feature type="transmembrane region" description="Helical" evidence="1">
    <location>
        <begin position="29"/>
        <end position="56"/>
    </location>
</feature>
<sequence length="723" mass="80756">MRATSPGAAQSLVNFVYPLIKNMPGIRSLTTLSIVTLTFLIIVTSSILSFTSTILLSDVIIQPVPSGSRDFNVTMDYIWRNNTSYGVPEEWERLEGADQYNTTLYENRDFRYSPVQGNLYWRTGTTNFPAFAEYSLDPPVVEGLVDTGTTIRAFLPFLKAEDRSKVREYIGKAVLFDARVVCQKPEVSNFQVYKEKGTIVAIRGNVRKTISSDMIQSAQPEESSFFCGIDVSRVTDSISICQLPNSDIGNLGMDRSQAQNSDYHYWDAPPPENITFPPLSYGGGLKSEFSTADRKTRNGGAYLILDRKNGYDPLADIVDGVVADREFFLKNPEWGEVGTSPPEDFRATTFSDVVYIGTLCYTPLDAVDRNVEISRIRSQSETELATYLISKVNTSWFGPGFDENRQWNAEEYDVALGGYSFDKTLPLFLPGSPESRGAFTLKPLERPWARPESANFSSDGPWLSRTNLTRPKQLHPIVDALHLKHNKPQISRPGQENYDIYGNFSIALNKYFRNYEVIYGLDSFMIGGGNWQGDLFNAVRNHSDGNVALALQAILTVVASNAYYASLPEFTRYEIVSLNVFQNVSSPGGPYGTRRGGKYSQEQQGLFSTYVKGRLPIGFTIIAVVVGLQIILSAIIVVRFLQETTLTRIGDPWQAVAQVAADTDEFGDLFTILELSKRVDTDREAVAKEMKILGVDEKLVGVRQRHQSAKLTERTRRTLVPNA</sequence>
<evidence type="ECO:0000313" key="3">
    <source>
        <dbReference type="Proteomes" id="UP001370758"/>
    </source>
</evidence>
<reference evidence="2 3" key="1">
    <citation type="submission" date="2023-08" db="EMBL/GenBank/DDBJ databases">
        <authorList>
            <person name="Palmer J.M."/>
        </authorList>
    </citation>
    <scope>NUCLEOTIDE SEQUENCE [LARGE SCALE GENOMIC DNA]</scope>
    <source>
        <strain evidence="2 3">TWF481</strain>
    </source>
</reference>
<dbReference type="EMBL" id="JAVHJL010000001">
    <property type="protein sequence ID" value="KAK6511428.1"/>
    <property type="molecule type" value="Genomic_DNA"/>
</dbReference>
<protein>
    <submittedName>
        <fullName evidence="2">Mitochondrial outer membrane protein iml2</fullName>
    </submittedName>
</protein>
<keyword evidence="1" id="KW-0472">Membrane</keyword>
<accession>A0AAV9WMC5</accession>
<keyword evidence="1" id="KW-0812">Transmembrane</keyword>
<dbReference type="AlphaFoldDB" id="A0AAV9WMC5"/>
<name>A0AAV9WMC5_9PEZI</name>
<evidence type="ECO:0000313" key="2">
    <source>
        <dbReference type="EMBL" id="KAK6511428.1"/>
    </source>
</evidence>